<dbReference type="SUPFAM" id="SSF53756">
    <property type="entry name" value="UDP-Glycosyltransferase/glycogen phosphorylase"/>
    <property type="match status" value="1"/>
</dbReference>
<dbReference type="InterPro" id="IPR007554">
    <property type="entry name" value="Glycerophosphate_synth"/>
</dbReference>
<dbReference type="RefSeq" id="WP_092502359.1">
    <property type="nucleotide sequence ID" value="NZ_FOEH01000001.1"/>
</dbReference>
<dbReference type="Pfam" id="PF04464">
    <property type="entry name" value="Glyphos_transf"/>
    <property type="match status" value="1"/>
</dbReference>
<dbReference type="InterPro" id="IPR043148">
    <property type="entry name" value="TagF_C"/>
</dbReference>
<reference evidence="1 2" key="1">
    <citation type="submission" date="2016-10" db="EMBL/GenBank/DDBJ databases">
        <authorList>
            <person name="Varghese N."/>
            <person name="Submissions S."/>
        </authorList>
    </citation>
    <scope>NUCLEOTIDE SEQUENCE [LARGE SCALE GENOMIC DNA]</scope>
    <source>
        <strain evidence="1 2">CGMCC 1.7734</strain>
    </source>
</reference>
<evidence type="ECO:0000313" key="2">
    <source>
        <dbReference type="Proteomes" id="UP000198733"/>
    </source>
</evidence>
<keyword evidence="2" id="KW-1185">Reference proteome</keyword>
<accession>A0A1H9AH27</accession>
<dbReference type="Proteomes" id="UP000198733">
    <property type="component" value="Unassembled WGS sequence"/>
</dbReference>
<comment type="caution">
    <text evidence="1">The sequence shown here is derived from an EMBL/GenBank/DDBJ whole genome shotgun (WGS) entry which is preliminary data.</text>
</comment>
<name>A0A1H9AH27_9BACI</name>
<dbReference type="Gene3D" id="3.40.50.12580">
    <property type="match status" value="1"/>
</dbReference>
<proteinExistence type="predicted"/>
<sequence length="954" mass="113349">MFFPFRKNKNRSKKTSNDDVKISAIYFTEEKLIIILSGNHISNDSHLIIRDMNDPKESYKFSSLFTQNDGLTEELITEISIKDIPFIKIEGKWSLYYKNNNDEIRLAPTQALIESITNCKRFYHNELLTEPYITIKENISFRTIKNPNKSVEKQINSFVYEINYINNVLWITGKISENSNDINNARLLIQKRNSSLSYDFPIQWIEQGKWRSSIDFKHNAFPKGTWDYYIQYNQNQKIRISINDQHLSPEQKPILYKHNNEVIDVTHYQTIKGSFSTKHKTATIQLSNIAGSIEDGKRVKISGYIENNALLKDVSLNDIKFTIIENDSELKYETDTTVISNDKVMVEMNLDYNQIFPFNQTEKKKWDIYLNLKIHETELLVRVKTEQNTLQKDTLAHFYEPEVRQLYFYSTVNNYLSVYLTKPIMQKNLDEFILLNGKLILKGYAYFNGIDFTNENTIKRNIIIRKRNSDKEIHIPVSSIENEKLNNEYHDYRYAGFNVEIPLKEMFSIHDSLKEVYDFYICLTYINYSSEKRLGCNNYIYIVDEPIDKVTQKYNSDYMLNYLLLTPGGNIKLESYNYSMEKINYITGTQKENKLTSPNVWLIGERPDTAQDTGYHFFKYCRENYPEKEIYYVIEKTSKDLKNIEHLGNVIFFGSTEHFRVTSIASTFIGSHDLEYILPTRAVDWPSYQEGNRVFLQHGILGRKKVDYYKKFYKYPFHIFCVSSESEYNLVNNEMGYTDEEIKITGLSRFDNLLTNHHEDKSIAVIPTWRDWLNESNFIESNYYEHYKQLLTDNKLMELLKSTNIKLKFYPHYRMQHFFNHFKELESEYVEIIKLGQIDVQQILKKNKLLITDYSTVSFDFNYMSKPVIFYHFDFNKFFQNGILRPKEETFLGDIHETKTQVVKEIENYIDNGFEEKHEFNNKKHLNFSYIDRNNNKRIFDEINRLVKEGQPND</sequence>
<evidence type="ECO:0000313" key="1">
    <source>
        <dbReference type="EMBL" id="SEP75278.1"/>
    </source>
</evidence>
<organism evidence="1 2">
    <name type="scientific">Virgibacillus subterraneus</name>
    <dbReference type="NCBI Taxonomy" id="621109"/>
    <lineage>
        <taxon>Bacteria</taxon>
        <taxon>Bacillati</taxon>
        <taxon>Bacillota</taxon>
        <taxon>Bacilli</taxon>
        <taxon>Bacillales</taxon>
        <taxon>Bacillaceae</taxon>
        <taxon>Virgibacillus</taxon>
    </lineage>
</organism>
<gene>
    <name evidence="1" type="ORF">SAMN05216232_0780</name>
</gene>
<dbReference type="EMBL" id="FOEH01000001">
    <property type="protein sequence ID" value="SEP75278.1"/>
    <property type="molecule type" value="Genomic_DNA"/>
</dbReference>
<protein>
    <submittedName>
        <fullName evidence="1">CDP-glycerol glycerophosphotransferase, TagB/SpsB family</fullName>
    </submittedName>
</protein>